<dbReference type="InterPro" id="IPR029063">
    <property type="entry name" value="SAM-dependent_MTases_sf"/>
</dbReference>
<proteinExistence type="predicted"/>
<keyword evidence="2" id="KW-0489">Methyltransferase</keyword>
<keyword evidence="2" id="KW-0808">Transferase</keyword>
<dbReference type="Proteomes" id="UP000238392">
    <property type="component" value="Unassembled WGS sequence"/>
</dbReference>
<feature type="coiled-coil region" evidence="1">
    <location>
        <begin position="283"/>
        <end position="310"/>
    </location>
</feature>
<protein>
    <submittedName>
        <fullName evidence="2">Methyltransferase family protein</fullName>
    </submittedName>
</protein>
<dbReference type="AlphaFoldDB" id="A0A2T0WWD6"/>
<organism evidence="2 3">
    <name type="scientific">Donghicola tyrosinivorans</name>
    <dbReference type="NCBI Taxonomy" id="1652492"/>
    <lineage>
        <taxon>Bacteria</taxon>
        <taxon>Pseudomonadati</taxon>
        <taxon>Pseudomonadota</taxon>
        <taxon>Alphaproteobacteria</taxon>
        <taxon>Rhodobacterales</taxon>
        <taxon>Roseobacteraceae</taxon>
        <taxon>Donghicola</taxon>
    </lineage>
</organism>
<keyword evidence="1" id="KW-0175">Coiled coil</keyword>
<comment type="caution">
    <text evidence="2">The sequence shown here is derived from an EMBL/GenBank/DDBJ whole genome shotgun (WGS) entry which is preliminary data.</text>
</comment>
<dbReference type="RefSeq" id="WP_106263533.1">
    <property type="nucleotide sequence ID" value="NZ_PVTQ01000004.1"/>
</dbReference>
<evidence type="ECO:0000313" key="3">
    <source>
        <dbReference type="Proteomes" id="UP000238392"/>
    </source>
</evidence>
<dbReference type="Gene3D" id="3.40.50.150">
    <property type="entry name" value="Vaccinia Virus protein VP39"/>
    <property type="match status" value="1"/>
</dbReference>
<evidence type="ECO:0000256" key="1">
    <source>
        <dbReference type="SAM" id="Coils"/>
    </source>
</evidence>
<keyword evidence="3" id="KW-1185">Reference proteome</keyword>
<dbReference type="GO" id="GO:0032259">
    <property type="term" value="P:methylation"/>
    <property type="evidence" value="ECO:0007669"/>
    <property type="project" value="UniProtKB-KW"/>
</dbReference>
<dbReference type="CDD" id="cd02440">
    <property type="entry name" value="AdoMet_MTases"/>
    <property type="match status" value="1"/>
</dbReference>
<gene>
    <name evidence="2" type="ORF">CLV74_1047</name>
</gene>
<dbReference type="EMBL" id="PVTQ01000004">
    <property type="protein sequence ID" value="PRY90995.1"/>
    <property type="molecule type" value="Genomic_DNA"/>
</dbReference>
<dbReference type="GO" id="GO:0008168">
    <property type="term" value="F:methyltransferase activity"/>
    <property type="evidence" value="ECO:0007669"/>
    <property type="project" value="UniProtKB-KW"/>
</dbReference>
<accession>A0A2T0WWD6</accession>
<reference evidence="2 3" key="1">
    <citation type="submission" date="2018-03" db="EMBL/GenBank/DDBJ databases">
        <title>Genomic Encyclopedia of Archaeal and Bacterial Type Strains, Phase II (KMG-II): from individual species to whole genera.</title>
        <authorList>
            <person name="Goeker M."/>
        </authorList>
    </citation>
    <scope>NUCLEOTIDE SEQUENCE [LARGE SCALE GENOMIC DNA]</scope>
    <source>
        <strain evidence="2 3">DSM 100212</strain>
    </source>
</reference>
<name>A0A2T0WWD6_9RHOB</name>
<dbReference type="Pfam" id="PF13578">
    <property type="entry name" value="Methyltransf_24"/>
    <property type="match status" value="1"/>
</dbReference>
<sequence length="362" mass="40078">MKRDTSIETEPKRYVRDLYACNKGKISDKWSSYLDFYEEIFAPRRDRPLRILEIGIQNGGSLEIWARYFDKAEQIVGCDIAPAAAKLCFADPRIQVIVGDANQPETFAQIAALSDRFDIIIDDGSHRSGDIVRSFGLYFPLLAEGGLYIAEDLHCSYWQEFEGGLEAPFASMTFFKRLADLVNREHWGASLDADAILGYFAETYGAVFDAGALGRITEVRFRNSICAIVKGAAGGNAIGPRVVAGTETLVEPRVSLALNGTHFARTNQTGNPFGPLAPRLEAQAAFSEQVTELEARVALAEDRTKQAQKALRRARRYPLAGLRDKLVFKMLRALAKASPLLSSRTTARFGRKAAKYNPDRGL</sequence>
<dbReference type="SUPFAM" id="SSF53335">
    <property type="entry name" value="S-adenosyl-L-methionine-dependent methyltransferases"/>
    <property type="match status" value="1"/>
</dbReference>
<dbReference type="OrthoDB" id="9816424at2"/>
<evidence type="ECO:0000313" key="2">
    <source>
        <dbReference type="EMBL" id="PRY90995.1"/>
    </source>
</evidence>